<dbReference type="InterPro" id="IPR013169">
    <property type="entry name" value="mRNA_splic_Cwf18-like"/>
</dbReference>
<organism evidence="2 3">
    <name type="scientific">Romanomermis culicivorax</name>
    <name type="common">Nematode worm</name>
    <dbReference type="NCBI Taxonomy" id="13658"/>
    <lineage>
        <taxon>Eukaryota</taxon>
        <taxon>Metazoa</taxon>
        <taxon>Ecdysozoa</taxon>
        <taxon>Nematoda</taxon>
        <taxon>Enoplea</taxon>
        <taxon>Dorylaimia</taxon>
        <taxon>Mermithida</taxon>
        <taxon>Mermithoidea</taxon>
        <taxon>Mermithidae</taxon>
        <taxon>Romanomermis</taxon>
    </lineage>
</organism>
<name>A0A915KCY0_ROMCU</name>
<dbReference type="PANTHER" id="PTHR31551">
    <property type="entry name" value="PRE-MRNA-SPLICING FACTOR CWF18"/>
    <property type="match status" value="1"/>
</dbReference>
<dbReference type="GO" id="GO:0071014">
    <property type="term" value="C:post-mRNA release spliceosomal complex"/>
    <property type="evidence" value="ECO:0007669"/>
    <property type="project" value="TreeGrafter"/>
</dbReference>
<dbReference type="WBParaSite" id="nRc.2.0.1.t35936-RA">
    <property type="protein sequence ID" value="nRc.2.0.1.t35936-RA"/>
    <property type="gene ID" value="nRc.2.0.1.g35936"/>
</dbReference>
<dbReference type="GO" id="GO:0005684">
    <property type="term" value="C:U2-type spliceosomal complex"/>
    <property type="evidence" value="ECO:0007669"/>
    <property type="project" value="TreeGrafter"/>
</dbReference>
<sequence length="164" mass="18884">MLSDKKSSHELEALKRKERLLQLKRKRLNENTGEGSSEDQNENSQSSSRPIFRSYNPTDESLRSEKLPAIKPIELIEEISKQIDSTKEAIIVDEIDLTSLAPRKQNWDLKKDLNRRLEKFERKTQRAIIDLIRERLSSGKADLLLTAVNASVECEQNAHLSDED</sequence>
<dbReference type="Proteomes" id="UP000887565">
    <property type="component" value="Unplaced"/>
</dbReference>
<protein>
    <submittedName>
        <fullName evidence="3">Coiled-coil domain-containing protein 12</fullName>
    </submittedName>
</protein>
<evidence type="ECO:0000313" key="2">
    <source>
        <dbReference type="Proteomes" id="UP000887565"/>
    </source>
</evidence>
<feature type="region of interest" description="Disordered" evidence="1">
    <location>
        <begin position="22"/>
        <end position="67"/>
    </location>
</feature>
<dbReference type="Pfam" id="PF08315">
    <property type="entry name" value="cwf18"/>
    <property type="match status" value="1"/>
</dbReference>
<accession>A0A915KCY0</accession>
<reference evidence="3" key="1">
    <citation type="submission" date="2022-11" db="UniProtKB">
        <authorList>
            <consortium name="WormBaseParasite"/>
        </authorList>
    </citation>
    <scope>IDENTIFICATION</scope>
</reference>
<proteinExistence type="predicted"/>
<dbReference type="OMA" id="KPHNETT"/>
<evidence type="ECO:0000256" key="1">
    <source>
        <dbReference type="SAM" id="MobiDB-lite"/>
    </source>
</evidence>
<evidence type="ECO:0000313" key="3">
    <source>
        <dbReference type="WBParaSite" id="nRc.2.0.1.t35936-RA"/>
    </source>
</evidence>
<dbReference type="AlphaFoldDB" id="A0A915KCY0"/>
<dbReference type="PANTHER" id="PTHR31551:SF1">
    <property type="entry name" value="COILED-COIL DOMAIN-CONTAINING PROTEIN 12"/>
    <property type="match status" value="1"/>
</dbReference>
<keyword evidence="2" id="KW-1185">Reference proteome</keyword>